<evidence type="ECO:0000313" key="1">
    <source>
        <dbReference type="EMBL" id="MBS2970124.1"/>
    </source>
</evidence>
<proteinExistence type="predicted"/>
<accession>A0ABS5LHP3</accession>
<comment type="caution">
    <text evidence="1">The sequence shown here is derived from an EMBL/GenBank/DDBJ whole genome shotgun (WGS) entry which is preliminary data.</text>
</comment>
<evidence type="ECO:0000313" key="2">
    <source>
        <dbReference type="Proteomes" id="UP000682403"/>
    </source>
</evidence>
<dbReference type="RefSeq" id="WP_156505866.1">
    <property type="nucleotide sequence ID" value="NZ_JAGVRK010000001.1"/>
</dbReference>
<evidence type="ECO:0008006" key="3">
    <source>
        <dbReference type="Google" id="ProtNLM"/>
    </source>
</evidence>
<reference evidence="1 2" key="1">
    <citation type="submission" date="2021-04" db="EMBL/GenBank/DDBJ databases">
        <title>Metabacillus sp. strain KIGAM252 whole genome sequence.</title>
        <authorList>
            <person name="Seo M.-J."/>
            <person name="Cho E.-S."/>
            <person name="Hwang C.Y."/>
            <person name="Yoon D.J."/>
        </authorList>
    </citation>
    <scope>NUCLEOTIDE SEQUENCE [LARGE SCALE GENOMIC DNA]</scope>
    <source>
        <strain evidence="1 2">KIGAM252</strain>
    </source>
</reference>
<keyword evidence="2" id="KW-1185">Reference proteome</keyword>
<sequence>MKTYIVQYTDKETGERVFDGPAFGSEVEAMEMQRELEEKGHMDVTVESENDIQLDRE</sequence>
<gene>
    <name evidence="1" type="ORF">J9317_15240</name>
</gene>
<protein>
    <recommendedName>
        <fullName evidence="3">DUF2188 domain-containing protein</fullName>
    </recommendedName>
</protein>
<organism evidence="1 2">
    <name type="scientific">Metabacillus flavus</name>
    <dbReference type="NCBI Taxonomy" id="2823519"/>
    <lineage>
        <taxon>Bacteria</taxon>
        <taxon>Bacillati</taxon>
        <taxon>Bacillota</taxon>
        <taxon>Bacilli</taxon>
        <taxon>Bacillales</taxon>
        <taxon>Bacillaceae</taxon>
        <taxon>Metabacillus</taxon>
    </lineage>
</organism>
<dbReference type="EMBL" id="JAGVRK010000001">
    <property type="protein sequence ID" value="MBS2970124.1"/>
    <property type="molecule type" value="Genomic_DNA"/>
</dbReference>
<dbReference type="Proteomes" id="UP000682403">
    <property type="component" value="Unassembled WGS sequence"/>
</dbReference>
<name>A0ABS5LHP3_9BACI</name>